<name>A0A137NV78_CONC2</name>
<protein>
    <submittedName>
        <fullName evidence="1">Uncharacterized protein</fullName>
    </submittedName>
</protein>
<sequence>MSQILNTVQSTGYREVQEKEIQPGIFYATFGVASIQARGPMAQDQQIPSGFGNPRPDLSYHKGTTETCCWYAGKSIGSDGYCYGEDTHGDGWYSKFDYCCGGHTSITGAYCINDLCPSSSIEFSKDPVITSSYSSTN</sequence>
<proteinExistence type="predicted"/>
<dbReference type="EMBL" id="KQ964695">
    <property type="protein sequence ID" value="KXN66725.1"/>
    <property type="molecule type" value="Genomic_DNA"/>
</dbReference>
<organism evidence="1 2">
    <name type="scientific">Conidiobolus coronatus (strain ATCC 28846 / CBS 209.66 / NRRL 28638)</name>
    <name type="common">Delacroixia coronata</name>
    <dbReference type="NCBI Taxonomy" id="796925"/>
    <lineage>
        <taxon>Eukaryota</taxon>
        <taxon>Fungi</taxon>
        <taxon>Fungi incertae sedis</taxon>
        <taxon>Zoopagomycota</taxon>
        <taxon>Entomophthoromycotina</taxon>
        <taxon>Entomophthoromycetes</taxon>
        <taxon>Entomophthorales</taxon>
        <taxon>Ancylistaceae</taxon>
        <taxon>Conidiobolus</taxon>
    </lineage>
</organism>
<gene>
    <name evidence="1" type="ORF">CONCODRAFT_11375</name>
</gene>
<evidence type="ECO:0000313" key="1">
    <source>
        <dbReference type="EMBL" id="KXN66725.1"/>
    </source>
</evidence>
<reference evidence="1 2" key="1">
    <citation type="journal article" date="2015" name="Genome Biol. Evol.">
        <title>Phylogenomic analyses indicate that early fungi evolved digesting cell walls of algal ancestors of land plants.</title>
        <authorList>
            <person name="Chang Y."/>
            <person name="Wang S."/>
            <person name="Sekimoto S."/>
            <person name="Aerts A.L."/>
            <person name="Choi C."/>
            <person name="Clum A."/>
            <person name="LaButti K.M."/>
            <person name="Lindquist E.A."/>
            <person name="Yee Ngan C."/>
            <person name="Ohm R.A."/>
            <person name="Salamov A.A."/>
            <person name="Grigoriev I.V."/>
            <person name="Spatafora J.W."/>
            <person name="Berbee M.L."/>
        </authorList>
    </citation>
    <scope>NUCLEOTIDE SEQUENCE [LARGE SCALE GENOMIC DNA]</scope>
    <source>
        <strain evidence="1 2">NRRL 28638</strain>
    </source>
</reference>
<dbReference type="AlphaFoldDB" id="A0A137NV78"/>
<accession>A0A137NV78</accession>
<evidence type="ECO:0000313" key="2">
    <source>
        <dbReference type="Proteomes" id="UP000070444"/>
    </source>
</evidence>
<keyword evidence="2" id="KW-1185">Reference proteome</keyword>
<dbReference type="Proteomes" id="UP000070444">
    <property type="component" value="Unassembled WGS sequence"/>
</dbReference>